<feature type="domain" description="RiboL-PSP-HEPN" evidence="1">
    <location>
        <begin position="22"/>
        <end position="215"/>
    </location>
</feature>
<sequence length="226" mass="25884">MVRIMISFDRDDYFSQTDFLYELCKDDNEKRELLTNLIVIDIVTSIEVYTERLLKQFLKLVNKIGLTTCKINNRLKVEQSIELVDKLSSAVKNGGDIGKVERQLLIIKKLWSEGESFNIDCKVKYPKGKHGELQLKKLFEKVGIDNIFRRIDIPQPESSLLDEDDFDTASFIGELTAKRNLAIHEGAPLHASISLETLEFYINTSSKVLTEFTRVMNEELAAYQGA</sequence>
<evidence type="ECO:0000313" key="2">
    <source>
        <dbReference type="EMBL" id="GAA4356135.1"/>
    </source>
</evidence>
<dbReference type="Pfam" id="PF18735">
    <property type="entry name" value="HEPN_RiboL-PSP"/>
    <property type="match status" value="1"/>
</dbReference>
<organism evidence="2 3">
    <name type="scientific">Kangiella marina</name>
    <dbReference type="NCBI Taxonomy" id="1079178"/>
    <lineage>
        <taxon>Bacteria</taxon>
        <taxon>Pseudomonadati</taxon>
        <taxon>Pseudomonadota</taxon>
        <taxon>Gammaproteobacteria</taxon>
        <taxon>Kangiellales</taxon>
        <taxon>Kangiellaceae</taxon>
        <taxon>Kangiella</taxon>
    </lineage>
</organism>
<comment type="caution">
    <text evidence="2">The sequence shown here is derived from an EMBL/GenBank/DDBJ whole genome shotgun (WGS) entry which is preliminary data.</text>
</comment>
<keyword evidence="3" id="KW-1185">Reference proteome</keyword>
<accession>A0ABP8ICX1</accession>
<name>A0ABP8ICX1_9GAMM</name>
<reference evidence="3" key="1">
    <citation type="journal article" date="2019" name="Int. J. Syst. Evol. Microbiol.">
        <title>The Global Catalogue of Microorganisms (GCM) 10K type strain sequencing project: providing services to taxonomists for standard genome sequencing and annotation.</title>
        <authorList>
            <consortium name="The Broad Institute Genomics Platform"/>
            <consortium name="The Broad Institute Genome Sequencing Center for Infectious Disease"/>
            <person name="Wu L."/>
            <person name="Ma J."/>
        </authorList>
    </citation>
    <scope>NUCLEOTIDE SEQUENCE [LARGE SCALE GENOMIC DNA]</scope>
    <source>
        <strain evidence="3">JCM 17728</strain>
    </source>
</reference>
<dbReference type="InterPro" id="IPR041519">
    <property type="entry name" value="HEPN_RiboL-PSP"/>
</dbReference>
<proteinExistence type="predicted"/>
<evidence type="ECO:0000259" key="1">
    <source>
        <dbReference type="Pfam" id="PF18735"/>
    </source>
</evidence>
<protein>
    <recommendedName>
        <fullName evidence="1">RiboL-PSP-HEPN domain-containing protein</fullName>
    </recommendedName>
</protein>
<evidence type="ECO:0000313" key="3">
    <source>
        <dbReference type="Proteomes" id="UP001501011"/>
    </source>
</evidence>
<dbReference type="EMBL" id="BAABFV010000001">
    <property type="protein sequence ID" value="GAA4356135.1"/>
    <property type="molecule type" value="Genomic_DNA"/>
</dbReference>
<gene>
    <name evidence="2" type="ORF">GCM10023151_03780</name>
</gene>
<dbReference type="Proteomes" id="UP001501011">
    <property type="component" value="Unassembled WGS sequence"/>
</dbReference>